<keyword evidence="9" id="KW-0326">Glycosidase</keyword>
<keyword evidence="13" id="KW-0966">Cell projection</keyword>
<evidence type="ECO:0000256" key="3">
    <source>
        <dbReference type="ARBA" id="ARBA00006880"/>
    </source>
</evidence>
<dbReference type="NCBIfam" id="TIGR02541">
    <property type="entry name" value="flagell_FlgJ"/>
    <property type="match status" value="1"/>
</dbReference>
<keyword evidence="13" id="KW-0969">Cilium</keyword>
<dbReference type="Pfam" id="PF01832">
    <property type="entry name" value="Glucosaminidase"/>
    <property type="match status" value="1"/>
</dbReference>
<accession>A0A437QJ73</accession>
<keyword evidence="14" id="KW-1185">Reference proteome</keyword>
<feature type="domain" description="Mannosyl-glycoprotein endo-beta-N-acetylglucosamidase-like" evidence="12">
    <location>
        <begin position="253"/>
        <end position="412"/>
    </location>
</feature>
<evidence type="ECO:0000256" key="6">
    <source>
        <dbReference type="ARBA" id="ARBA00022764"/>
    </source>
</evidence>
<gene>
    <name evidence="13" type="primary">flgJ</name>
    <name evidence="13" type="ORF">EOE67_15020</name>
</gene>
<keyword evidence="6" id="KW-0574">Periplasm</keyword>
<dbReference type="InterPro" id="IPR002901">
    <property type="entry name" value="MGlyc_endo_b_GlcNAc-like_dom"/>
</dbReference>
<comment type="similarity">
    <text evidence="4">In the C-terminal section; belongs to the glycosyl hydrolase 73 family.</text>
</comment>
<comment type="similarity">
    <text evidence="3">In the N-terminal section; belongs to the FlgJ family.</text>
</comment>
<dbReference type="GO" id="GO:0042597">
    <property type="term" value="C:periplasmic space"/>
    <property type="evidence" value="ECO:0007669"/>
    <property type="project" value="UniProtKB-SubCell"/>
</dbReference>
<organism evidence="13 14">
    <name type="scientific">Rheinheimera riviphila</name>
    <dbReference type="NCBI Taxonomy" id="1834037"/>
    <lineage>
        <taxon>Bacteria</taxon>
        <taxon>Pseudomonadati</taxon>
        <taxon>Pseudomonadota</taxon>
        <taxon>Gammaproteobacteria</taxon>
        <taxon>Chromatiales</taxon>
        <taxon>Chromatiaceae</taxon>
        <taxon>Rheinheimera</taxon>
    </lineage>
</organism>
<dbReference type="GO" id="GO:0044780">
    <property type="term" value="P:bacterial-type flagellum assembly"/>
    <property type="evidence" value="ECO:0007669"/>
    <property type="project" value="InterPro"/>
</dbReference>
<evidence type="ECO:0000256" key="8">
    <source>
        <dbReference type="ARBA" id="ARBA00022801"/>
    </source>
</evidence>
<dbReference type="FunFam" id="2.10.70.40:FF:000001">
    <property type="entry name" value="Flagellar assembly peptidoglycan hydrolase FlgJ"/>
    <property type="match status" value="1"/>
</dbReference>
<evidence type="ECO:0000256" key="1">
    <source>
        <dbReference type="ARBA" id="ARBA00002954"/>
    </source>
</evidence>
<dbReference type="AlphaFoldDB" id="A0A437QJ73"/>
<keyword evidence="10" id="KW-0961">Cell wall biogenesis/degradation</keyword>
<comment type="subcellular location">
    <subcellularLocation>
        <location evidence="2">Periplasm</location>
    </subcellularLocation>
</comment>
<dbReference type="PANTHER" id="PTHR33308">
    <property type="entry name" value="PEPTIDOGLYCAN HYDROLASE FLGJ"/>
    <property type="match status" value="1"/>
</dbReference>
<dbReference type="SMART" id="SM00047">
    <property type="entry name" value="LYZ2"/>
    <property type="match status" value="1"/>
</dbReference>
<evidence type="ECO:0000256" key="5">
    <source>
        <dbReference type="ARBA" id="ARBA00013433"/>
    </source>
</evidence>
<comment type="function">
    <text evidence="1">Flagellum-specific muramidase which hydrolyzes the peptidoglycan layer to assemble the rod structure in the periplasmic space.</text>
</comment>
<sequence length="422" mass="45409">MTTPDVNASYHDLSSLHQLRATAKTDETAAIKQAAQQFESVFMGMLMQSMRKANASFEDDNPLNSQATEFFRDMHDSQMSAELSKKGALGLADLMVQQLAPHLSDTKAASQISAPSRFDTPKVKDFKQPGEQQQMLALPVARTGFRQLDPERIVAPAPQTASTITTATLPSEITKLAAEHSPQQAGLAQQNISQPGVQQLAAEVIFGLPATFSKHLSQLPPQSVTGAKPVSAEVVALSKPTALAAKESVQSITPPSAIDTSDPVAFIRSLLPAAEKAAASLGLEPLALIAQAALETGWGQRMFKNGAGQNSNNLFGIKAQANWQGQVAVVDTLEYREGVAQKEKARFRAYDSAEQSLHDYVDLIQSNPRYQGALSVASDTKAYFQRLQAAGYATDPNYAQKILSVLDGSSFKEVRNLLGKQQ</sequence>
<evidence type="ECO:0000256" key="2">
    <source>
        <dbReference type="ARBA" id="ARBA00004418"/>
    </source>
</evidence>
<dbReference type="OrthoDB" id="289937at2"/>
<evidence type="ECO:0000313" key="13">
    <source>
        <dbReference type="EMBL" id="RVU34552.1"/>
    </source>
</evidence>
<dbReference type="Gene3D" id="2.10.70.40">
    <property type="entry name" value="peptidoglycan hydrolase"/>
    <property type="match status" value="1"/>
</dbReference>
<dbReference type="Pfam" id="PF10135">
    <property type="entry name" value="Rod-binding"/>
    <property type="match status" value="1"/>
</dbReference>
<evidence type="ECO:0000256" key="11">
    <source>
        <dbReference type="ARBA" id="ARBA00030835"/>
    </source>
</evidence>
<evidence type="ECO:0000259" key="12">
    <source>
        <dbReference type="SMART" id="SM00047"/>
    </source>
</evidence>
<dbReference type="PANTHER" id="PTHR33308:SF9">
    <property type="entry name" value="PEPTIDOGLYCAN HYDROLASE FLGJ"/>
    <property type="match status" value="1"/>
</dbReference>
<proteinExistence type="inferred from homology"/>
<keyword evidence="13" id="KW-0282">Flagellum</keyword>
<dbReference type="GO" id="GO:0071555">
    <property type="term" value="P:cell wall organization"/>
    <property type="evidence" value="ECO:0007669"/>
    <property type="project" value="UniProtKB-KW"/>
</dbReference>
<keyword evidence="7" id="KW-1005">Bacterial flagellum biogenesis</keyword>
<dbReference type="InterPro" id="IPR051056">
    <property type="entry name" value="Glycosyl_Hydrolase_73"/>
</dbReference>
<evidence type="ECO:0000256" key="9">
    <source>
        <dbReference type="ARBA" id="ARBA00023295"/>
    </source>
</evidence>
<evidence type="ECO:0000256" key="7">
    <source>
        <dbReference type="ARBA" id="ARBA00022795"/>
    </source>
</evidence>
<evidence type="ECO:0000256" key="10">
    <source>
        <dbReference type="ARBA" id="ARBA00023316"/>
    </source>
</evidence>
<keyword evidence="8 13" id="KW-0378">Hydrolase</keyword>
<dbReference type="EMBL" id="SACS01000017">
    <property type="protein sequence ID" value="RVU34552.1"/>
    <property type="molecule type" value="Genomic_DNA"/>
</dbReference>
<reference evidence="13 14" key="1">
    <citation type="submission" date="2019-01" db="EMBL/GenBank/DDBJ databases">
        <authorList>
            <person name="Chen W.-M."/>
        </authorList>
    </citation>
    <scope>NUCLEOTIDE SEQUENCE [LARGE SCALE GENOMIC DNA]</scope>
    <source>
        <strain evidence="13 14">KYPC3</strain>
    </source>
</reference>
<dbReference type="GO" id="GO:0004040">
    <property type="term" value="F:amidase activity"/>
    <property type="evidence" value="ECO:0007669"/>
    <property type="project" value="InterPro"/>
</dbReference>
<evidence type="ECO:0000256" key="4">
    <source>
        <dbReference type="ARBA" id="ARBA00007974"/>
    </source>
</evidence>
<dbReference type="Proteomes" id="UP000283077">
    <property type="component" value="Unassembled WGS sequence"/>
</dbReference>
<dbReference type="Gene3D" id="1.10.530.10">
    <property type="match status" value="1"/>
</dbReference>
<dbReference type="GO" id="GO:0016798">
    <property type="term" value="F:hydrolase activity, acting on glycosyl bonds"/>
    <property type="evidence" value="ECO:0007669"/>
    <property type="project" value="UniProtKB-KW"/>
</dbReference>
<dbReference type="InterPro" id="IPR013377">
    <property type="entry name" value="FlgJ"/>
</dbReference>
<dbReference type="RefSeq" id="WP_127700150.1">
    <property type="nucleotide sequence ID" value="NZ_SACS01000017.1"/>
</dbReference>
<protein>
    <recommendedName>
        <fullName evidence="5">Peptidoglycan hydrolase FlgJ</fullName>
    </recommendedName>
    <alternativeName>
        <fullName evidence="11">Muramidase FlgJ</fullName>
    </alternativeName>
</protein>
<evidence type="ECO:0000313" key="14">
    <source>
        <dbReference type="Proteomes" id="UP000283077"/>
    </source>
</evidence>
<dbReference type="InterPro" id="IPR019301">
    <property type="entry name" value="Flagellar_prot_FlgJ_N"/>
</dbReference>
<comment type="caution">
    <text evidence="13">The sequence shown here is derived from an EMBL/GenBank/DDBJ whole genome shotgun (WGS) entry which is preliminary data.</text>
</comment>
<dbReference type="GO" id="GO:0071973">
    <property type="term" value="P:bacterial-type flagellum-dependent cell motility"/>
    <property type="evidence" value="ECO:0007669"/>
    <property type="project" value="TreeGrafter"/>
</dbReference>
<name>A0A437QJ73_9GAMM</name>